<accession>A0A9Q1FV70</accession>
<comment type="caution">
    <text evidence="1">The sequence shown here is derived from an EMBL/GenBank/DDBJ whole genome shotgun (WGS) entry which is preliminary data.</text>
</comment>
<dbReference type="EMBL" id="JAINUF010000003">
    <property type="protein sequence ID" value="KAJ8368276.1"/>
    <property type="molecule type" value="Genomic_DNA"/>
</dbReference>
<proteinExistence type="predicted"/>
<sequence length="139" mass="14676">MVNKGGLVFKGIARAAGNAAVGTARRSALDGGMSPGRPLTPPLLLRVLAPIMECLPATHRENRGVSSIKGHVPVTMANTGAALHYPANRTAALIPQRTKKGPRRLTWAPPSPRRTPQYRAFLSAKLTGLGSLSKPTQPD</sequence>
<evidence type="ECO:0000313" key="1">
    <source>
        <dbReference type="EMBL" id="KAJ8368276.1"/>
    </source>
</evidence>
<gene>
    <name evidence="1" type="ORF">SKAU_G00083040</name>
</gene>
<dbReference type="AlphaFoldDB" id="A0A9Q1FV70"/>
<dbReference type="Proteomes" id="UP001152622">
    <property type="component" value="Chromosome 3"/>
</dbReference>
<reference evidence="1" key="1">
    <citation type="journal article" date="2023" name="Science">
        <title>Genome structures resolve the early diversification of teleost fishes.</title>
        <authorList>
            <person name="Parey E."/>
            <person name="Louis A."/>
            <person name="Montfort J."/>
            <person name="Bouchez O."/>
            <person name="Roques C."/>
            <person name="Iampietro C."/>
            <person name="Lluch J."/>
            <person name="Castinel A."/>
            <person name="Donnadieu C."/>
            <person name="Desvignes T."/>
            <person name="Floi Bucao C."/>
            <person name="Jouanno E."/>
            <person name="Wen M."/>
            <person name="Mejri S."/>
            <person name="Dirks R."/>
            <person name="Jansen H."/>
            <person name="Henkel C."/>
            <person name="Chen W.J."/>
            <person name="Zahm M."/>
            <person name="Cabau C."/>
            <person name="Klopp C."/>
            <person name="Thompson A.W."/>
            <person name="Robinson-Rechavi M."/>
            <person name="Braasch I."/>
            <person name="Lecointre G."/>
            <person name="Bobe J."/>
            <person name="Postlethwait J.H."/>
            <person name="Berthelot C."/>
            <person name="Roest Crollius H."/>
            <person name="Guiguen Y."/>
        </authorList>
    </citation>
    <scope>NUCLEOTIDE SEQUENCE</scope>
    <source>
        <strain evidence="1">WJC10195</strain>
    </source>
</reference>
<name>A0A9Q1FV70_SYNKA</name>
<keyword evidence="2" id="KW-1185">Reference proteome</keyword>
<evidence type="ECO:0000313" key="2">
    <source>
        <dbReference type="Proteomes" id="UP001152622"/>
    </source>
</evidence>
<organism evidence="1 2">
    <name type="scientific">Synaphobranchus kaupii</name>
    <name type="common">Kaup's arrowtooth eel</name>
    <dbReference type="NCBI Taxonomy" id="118154"/>
    <lineage>
        <taxon>Eukaryota</taxon>
        <taxon>Metazoa</taxon>
        <taxon>Chordata</taxon>
        <taxon>Craniata</taxon>
        <taxon>Vertebrata</taxon>
        <taxon>Euteleostomi</taxon>
        <taxon>Actinopterygii</taxon>
        <taxon>Neopterygii</taxon>
        <taxon>Teleostei</taxon>
        <taxon>Anguilliformes</taxon>
        <taxon>Synaphobranchidae</taxon>
        <taxon>Synaphobranchus</taxon>
    </lineage>
</organism>
<protein>
    <submittedName>
        <fullName evidence="1">Uncharacterized protein</fullName>
    </submittedName>
</protein>